<dbReference type="Proteomes" id="UP001150942">
    <property type="component" value="Unassembled WGS sequence"/>
</dbReference>
<proteinExistence type="predicted"/>
<accession>A0A9W9N7M0</accession>
<dbReference type="AlphaFoldDB" id="A0A9W9N7M0"/>
<name>A0A9W9N7M0_9EURO</name>
<reference evidence="1" key="2">
    <citation type="journal article" date="2023" name="IMA Fungus">
        <title>Comparative genomic study of the Penicillium genus elucidates a diverse pangenome and 15 lateral gene transfer events.</title>
        <authorList>
            <person name="Petersen C."/>
            <person name="Sorensen T."/>
            <person name="Nielsen M.R."/>
            <person name="Sondergaard T.E."/>
            <person name="Sorensen J.L."/>
            <person name="Fitzpatrick D.A."/>
            <person name="Frisvad J.C."/>
            <person name="Nielsen K.L."/>
        </authorList>
    </citation>
    <scope>NUCLEOTIDE SEQUENCE</scope>
    <source>
        <strain evidence="1">IBT 20477</strain>
    </source>
</reference>
<keyword evidence="2" id="KW-1185">Reference proteome</keyword>
<sequence>MTICKRPPHPFDANAAPTPLNPSIVLSEESEIQSPRFPVLLSENIVPAAFLPNAGLLRDPGCSSPFGQKIFLQKNS</sequence>
<evidence type="ECO:0000313" key="1">
    <source>
        <dbReference type="EMBL" id="KAJ5214696.1"/>
    </source>
</evidence>
<evidence type="ECO:0000313" key="2">
    <source>
        <dbReference type="Proteomes" id="UP001150942"/>
    </source>
</evidence>
<gene>
    <name evidence="1" type="ORF">N7449_001865</name>
</gene>
<dbReference type="OrthoDB" id="10327190at2759"/>
<organism evidence="1 2">
    <name type="scientific">Penicillium cf. viridicatum</name>
    <dbReference type="NCBI Taxonomy" id="2972119"/>
    <lineage>
        <taxon>Eukaryota</taxon>
        <taxon>Fungi</taxon>
        <taxon>Dikarya</taxon>
        <taxon>Ascomycota</taxon>
        <taxon>Pezizomycotina</taxon>
        <taxon>Eurotiomycetes</taxon>
        <taxon>Eurotiomycetidae</taxon>
        <taxon>Eurotiales</taxon>
        <taxon>Aspergillaceae</taxon>
        <taxon>Penicillium</taxon>
    </lineage>
</organism>
<dbReference type="EMBL" id="JAPQKQ010000001">
    <property type="protein sequence ID" value="KAJ5214696.1"/>
    <property type="molecule type" value="Genomic_DNA"/>
</dbReference>
<comment type="caution">
    <text evidence="1">The sequence shown here is derived from an EMBL/GenBank/DDBJ whole genome shotgun (WGS) entry which is preliminary data.</text>
</comment>
<protein>
    <submittedName>
        <fullName evidence="1">Uncharacterized protein</fullName>
    </submittedName>
</protein>
<reference evidence="1" key="1">
    <citation type="submission" date="2022-11" db="EMBL/GenBank/DDBJ databases">
        <authorList>
            <person name="Petersen C."/>
        </authorList>
    </citation>
    <scope>NUCLEOTIDE SEQUENCE</scope>
    <source>
        <strain evidence="1">IBT 20477</strain>
    </source>
</reference>